<proteinExistence type="predicted"/>
<dbReference type="Proteomes" id="UP001172721">
    <property type="component" value="Unassembled WGS sequence"/>
</dbReference>
<dbReference type="RefSeq" id="WP_301165490.1">
    <property type="nucleotide sequence ID" value="NZ_JAUHTR010000003.1"/>
</dbReference>
<sequence length="55" mass="6481">MESITDWLKDILLFVGGFLNVSILLIIVIVILVVRSVRRKKRNRQHEDYLGKDEK</sequence>
<comment type="caution">
    <text evidence="2">The sequence shown here is derived from an EMBL/GenBank/DDBJ whole genome shotgun (WGS) entry which is preliminary data.</text>
</comment>
<evidence type="ECO:0000313" key="3">
    <source>
        <dbReference type="Proteomes" id="UP001172721"/>
    </source>
</evidence>
<reference evidence="2" key="1">
    <citation type="submission" date="2023-07" db="EMBL/GenBank/DDBJ databases">
        <title>Fictibacillus sp. isolated from freshwater pond.</title>
        <authorList>
            <person name="Kirdat K."/>
            <person name="Bhat A."/>
            <person name="Mourya A."/>
            <person name="Yadav A."/>
        </authorList>
    </citation>
    <scope>NUCLEOTIDE SEQUENCE</scope>
    <source>
        <strain evidence="2">NE201</strain>
    </source>
</reference>
<evidence type="ECO:0000256" key="1">
    <source>
        <dbReference type="SAM" id="Phobius"/>
    </source>
</evidence>
<keyword evidence="3" id="KW-1185">Reference proteome</keyword>
<keyword evidence="1" id="KW-1133">Transmembrane helix</keyword>
<feature type="transmembrane region" description="Helical" evidence="1">
    <location>
        <begin position="12"/>
        <end position="34"/>
    </location>
</feature>
<keyword evidence="1" id="KW-0812">Transmembrane</keyword>
<organism evidence="2 3">
    <name type="scientific">Fictibacillus fluitans</name>
    <dbReference type="NCBI Taxonomy" id="3058422"/>
    <lineage>
        <taxon>Bacteria</taxon>
        <taxon>Bacillati</taxon>
        <taxon>Bacillota</taxon>
        <taxon>Bacilli</taxon>
        <taxon>Bacillales</taxon>
        <taxon>Fictibacillaceae</taxon>
        <taxon>Fictibacillus</taxon>
    </lineage>
</organism>
<name>A0ABT8HUJ8_9BACL</name>
<evidence type="ECO:0000313" key="2">
    <source>
        <dbReference type="EMBL" id="MDN4524444.1"/>
    </source>
</evidence>
<keyword evidence="1" id="KW-0472">Membrane</keyword>
<gene>
    <name evidence="2" type="ORF">QYB97_08165</name>
</gene>
<dbReference type="EMBL" id="JAUHTR010000003">
    <property type="protein sequence ID" value="MDN4524444.1"/>
    <property type="molecule type" value="Genomic_DNA"/>
</dbReference>
<protein>
    <submittedName>
        <fullName evidence="2">Uncharacterized protein</fullName>
    </submittedName>
</protein>
<accession>A0ABT8HUJ8</accession>